<evidence type="ECO:0000256" key="8">
    <source>
        <dbReference type="SAM" id="MobiDB-lite"/>
    </source>
</evidence>
<dbReference type="PANTHER" id="PTHR31845:SF17">
    <property type="entry name" value="ZN(II)2CYS6 TRANSCRIPTION FACTOR (EUROFUNG)"/>
    <property type="match status" value="1"/>
</dbReference>
<proteinExistence type="predicted"/>
<feature type="coiled-coil region" evidence="7">
    <location>
        <begin position="117"/>
        <end position="144"/>
    </location>
</feature>
<dbReference type="Pfam" id="PF04082">
    <property type="entry name" value="Fungal_trans"/>
    <property type="match status" value="1"/>
</dbReference>
<dbReference type="EMBL" id="ML978068">
    <property type="protein sequence ID" value="KAF2018081.1"/>
    <property type="molecule type" value="Genomic_DNA"/>
</dbReference>
<gene>
    <name evidence="10" type="ORF">BU24DRAFT_421094</name>
</gene>
<dbReference type="Proteomes" id="UP000799778">
    <property type="component" value="Unassembled WGS sequence"/>
</dbReference>
<feature type="domain" description="Zn(2)-C6 fungal-type" evidence="9">
    <location>
        <begin position="73"/>
        <end position="105"/>
    </location>
</feature>
<dbReference type="CDD" id="cd00067">
    <property type="entry name" value="GAL4"/>
    <property type="match status" value="1"/>
</dbReference>
<name>A0A6A5XZD5_9PLEO</name>
<dbReference type="CDD" id="cd12148">
    <property type="entry name" value="fungal_TF_MHR"/>
    <property type="match status" value="1"/>
</dbReference>
<evidence type="ECO:0000256" key="4">
    <source>
        <dbReference type="ARBA" id="ARBA00023125"/>
    </source>
</evidence>
<dbReference type="GeneID" id="54285038"/>
<feature type="region of interest" description="Disordered" evidence="8">
    <location>
        <begin position="707"/>
        <end position="728"/>
    </location>
</feature>
<feature type="compositionally biased region" description="Polar residues" evidence="8">
    <location>
        <begin position="17"/>
        <end position="30"/>
    </location>
</feature>
<dbReference type="SMART" id="SM00066">
    <property type="entry name" value="GAL4"/>
    <property type="match status" value="1"/>
</dbReference>
<dbReference type="SMART" id="SM00906">
    <property type="entry name" value="Fungal_trans"/>
    <property type="match status" value="1"/>
</dbReference>
<evidence type="ECO:0000256" key="7">
    <source>
        <dbReference type="SAM" id="Coils"/>
    </source>
</evidence>
<keyword evidence="3" id="KW-0805">Transcription regulation</keyword>
<dbReference type="Gene3D" id="4.10.240.10">
    <property type="entry name" value="Zn(2)-C6 fungal-type DNA-binding domain"/>
    <property type="match status" value="1"/>
</dbReference>
<keyword evidence="6" id="KW-0539">Nucleus</keyword>
<protein>
    <recommendedName>
        <fullName evidence="9">Zn(2)-C6 fungal-type domain-containing protein</fullName>
    </recommendedName>
</protein>
<dbReference type="InterPro" id="IPR051089">
    <property type="entry name" value="prtT"/>
</dbReference>
<dbReference type="AlphaFoldDB" id="A0A6A5XZD5"/>
<dbReference type="RefSeq" id="XP_033386420.1">
    <property type="nucleotide sequence ID" value="XM_033527641.1"/>
</dbReference>
<keyword evidence="2" id="KW-0479">Metal-binding</keyword>
<dbReference type="PANTHER" id="PTHR31845">
    <property type="entry name" value="FINGER DOMAIN PROTEIN, PUTATIVE-RELATED"/>
    <property type="match status" value="1"/>
</dbReference>
<keyword evidence="4" id="KW-0238">DNA-binding</keyword>
<dbReference type="InterPro" id="IPR036864">
    <property type="entry name" value="Zn2-C6_fun-type_DNA-bd_sf"/>
</dbReference>
<keyword evidence="11" id="KW-1185">Reference proteome</keyword>
<dbReference type="PROSITE" id="PS00463">
    <property type="entry name" value="ZN2_CY6_FUNGAL_1"/>
    <property type="match status" value="1"/>
</dbReference>
<feature type="compositionally biased region" description="Basic and acidic residues" evidence="8">
    <location>
        <begin position="34"/>
        <end position="45"/>
    </location>
</feature>
<organism evidence="10 11">
    <name type="scientific">Aaosphaeria arxii CBS 175.79</name>
    <dbReference type="NCBI Taxonomy" id="1450172"/>
    <lineage>
        <taxon>Eukaryota</taxon>
        <taxon>Fungi</taxon>
        <taxon>Dikarya</taxon>
        <taxon>Ascomycota</taxon>
        <taxon>Pezizomycotina</taxon>
        <taxon>Dothideomycetes</taxon>
        <taxon>Pleosporomycetidae</taxon>
        <taxon>Pleosporales</taxon>
        <taxon>Pleosporales incertae sedis</taxon>
        <taxon>Aaosphaeria</taxon>
    </lineage>
</organism>
<evidence type="ECO:0000256" key="3">
    <source>
        <dbReference type="ARBA" id="ARBA00023015"/>
    </source>
</evidence>
<dbReference type="Pfam" id="PF00172">
    <property type="entry name" value="Zn_clus"/>
    <property type="match status" value="1"/>
</dbReference>
<evidence type="ECO:0000256" key="2">
    <source>
        <dbReference type="ARBA" id="ARBA00022723"/>
    </source>
</evidence>
<dbReference type="PROSITE" id="PS50048">
    <property type="entry name" value="ZN2_CY6_FUNGAL_2"/>
    <property type="match status" value="1"/>
</dbReference>
<feature type="region of interest" description="Disordered" evidence="8">
    <location>
        <begin position="1"/>
        <end position="72"/>
    </location>
</feature>
<sequence length="809" mass="90779">METPGQSAELSKAHVTQGPSETSPEATRTTEPGDLTKERDSHRDTNPVAEISHNVKKSGREGGVGGPGRKPRACQECKRQKMKCEAMPGERKCRNCQRRKIECVMKYVPNSSLAEVENRYEQKIDTMHNEIQAIQSTLQALLRQQNMLQAHTPTPAANPMTTPGSDLNRSINSDLIHSRQGENTHMAMTRENSAEPETSNDENDRQAAVRLEEPMGSLYEVTRLRNIRSNRAKTVRPANRSFEELDDFITRGVIGEHEAEELYAIFHTSLNHYLWVGLEQLHGSLDSVRRSSEMLTATILTVTALHIPTSAETFDKCYKEFLGLISSSMFSRYHSIDDVRALCIAAFWLSDVSWKLSGHAIRIATELNIHHSFFNALEGDPEHFIRARLWYMLYVCDHHFSIAYGRPPMIAESVQIREHERYLQSPLANALDYRILSQVALMQIMTRMQDRFGNRRLPQDDPSGALLSEADFVDMRNFNVEIDRWRMKWHARQVNNTFIGTFPPKGIILYSYFAKLQINSFAIRGITLSHTQSANSAAVQPQPSIFHNYSSREASIATGTMSPTNHGLSTERKEFANTAISSAASILTFVLEEEDMRRALVGTPLYVHTMIAFASVFLMKVTTNWNMIIGLNVETKYVTNLLERMILLLKGTVTSDRHLLYHIAAGLEKMLEKSRQAQARGPPPGLNQDPLSDLQTSNGFTASTRIESRRARATSTASTFPTSENPGQFASIAEPNMPSNVDMNGFSGWGNGYGVENNAQGGNERATETEYGGFSGSDMMIMNDSLIYEAFGSESANDVYNLLTSQFSY</sequence>
<evidence type="ECO:0000256" key="6">
    <source>
        <dbReference type="ARBA" id="ARBA00023242"/>
    </source>
</evidence>
<comment type="subcellular location">
    <subcellularLocation>
        <location evidence="1">Nucleus</location>
    </subcellularLocation>
</comment>
<dbReference type="InterPro" id="IPR007219">
    <property type="entry name" value="XnlR_reg_dom"/>
</dbReference>
<evidence type="ECO:0000256" key="5">
    <source>
        <dbReference type="ARBA" id="ARBA00023163"/>
    </source>
</evidence>
<keyword evidence="7" id="KW-0175">Coiled coil</keyword>
<dbReference type="GO" id="GO:0005634">
    <property type="term" value="C:nucleus"/>
    <property type="evidence" value="ECO:0007669"/>
    <property type="project" value="UniProtKB-SubCell"/>
</dbReference>
<evidence type="ECO:0000313" key="11">
    <source>
        <dbReference type="Proteomes" id="UP000799778"/>
    </source>
</evidence>
<evidence type="ECO:0000313" key="10">
    <source>
        <dbReference type="EMBL" id="KAF2018081.1"/>
    </source>
</evidence>
<dbReference type="OrthoDB" id="4060227at2759"/>
<reference evidence="10" key="1">
    <citation type="journal article" date="2020" name="Stud. Mycol.">
        <title>101 Dothideomycetes genomes: a test case for predicting lifestyles and emergence of pathogens.</title>
        <authorList>
            <person name="Haridas S."/>
            <person name="Albert R."/>
            <person name="Binder M."/>
            <person name="Bloem J."/>
            <person name="Labutti K."/>
            <person name="Salamov A."/>
            <person name="Andreopoulos B."/>
            <person name="Baker S."/>
            <person name="Barry K."/>
            <person name="Bills G."/>
            <person name="Bluhm B."/>
            <person name="Cannon C."/>
            <person name="Castanera R."/>
            <person name="Culley D."/>
            <person name="Daum C."/>
            <person name="Ezra D."/>
            <person name="Gonzalez J."/>
            <person name="Henrissat B."/>
            <person name="Kuo A."/>
            <person name="Liang C."/>
            <person name="Lipzen A."/>
            <person name="Lutzoni F."/>
            <person name="Magnuson J."/>
            <person name="Mondo S."/>
            <person name="Nolan M."/>
            <person name="Ohm R."/>
            <person name="Pangilinan J."/>
            <person name="Park H.-J."/>
            <person name="Ramirez L."/>
            <person name="Alfaro M."/>
            <person name="Sun H."/>
            <person name="Tritt A."/>
            <person name="Yoshinaga Y."/>
            <person name="Zwiers L.-H."/>
            <person name="Turgeon B."/>
            <person name="Goodwin S."/>
            <person name="Spatafora J."/>
            <person name="Crous P."/>
            <person name="Grigoriev I."/>
        </authorList>
    </citation>
    <scope>NUCLEOTIDE SEQUENCE</scope>
    <source>
        <strain evidence="10">CBS 175.79</strain>
    </source>
</reference>
<evidence type="ECO:0000259" key="9">
    <source>
        <dbReference type="PROSITE" id="PS50048"/>
    </source>
</evidence>
<dbReference type="GO" id="GO:0006351">
    <property type="term" value="P:DNA-templated transcription"/>
    <property type="evidence" value="ECO:0007669"/>
    <property type="project" value="InterPro"/>
</dbReference>
<dbReference type="GO" id="GO:0000976">
    <property type="term" value="F:transcription cis-regulatory region binding"/>
    <property type="evidence" value="ECO:0007669"/>
    <property type="project" value="TreeGrafter"/>
</dbReference>
<keyword evidence="5" id="KW-0804">Transcription</keyword>
<dbReference type="SUPFAM" id="SSF57701">
    <property type="entry name" value="Zn2/Cys6 DNA-binding domain"/>
    <property type="match status" value="1"/>
</dbReference>
<feature type="region of interest" description="Disordered" evidence="8">
    <location>
        <begin position="674"/>
        <end position="694"/>
    </location>
</feature>
<dbReference type="InterPro" id="IPR001138">
    <property type="entry name" value="Zn2Cys6_DnaBD"/>
</dbReference>
<accession>A0A6A5XZD5</accession>
<dbReference type="GO" id="GO:0008270">
    <property type="term" value="F:zinc ion binding"/>
    <property type="evidence" value="ECO:0007669"/>
    <property type="project" value="InterPro"/>
</dbReference>
<dbReference type="GO" id="GO:0000981">
    <property type="term" value="F:DNA-binding transcription factor activity, RNA polymerase II-specific"/>
    <property type="evidence" value="ECO:0007669"/>
    <property type="project" value="InterPro"/>
</dbReference>
<evidence type="ECO:0000256" key="1">
    <source>
        <dbReference type="ARBA" id="ARBA00004123"/>
    </source>
</evidence>